<evidence type="ECO:0000256" key="11">
    <source>
        <dbReference type="ARBA" id="ARBA00022989"/>
    </source>
</evidence>
<keyword evidence="8" id="KW-0999">Mitochondrion inner membrane</keyword>
<evidence type="ECO:0000256" key="15">
    <source>
        <dbReference type="ARBA" id="ARBA00023136"/>
    </source>
</evidence>
<dbReference type="GO" id="GO:0042773">
    <property type="term" value="P:ATP synthesis coupled electron transport"/>
    <property type="evidence" value="ECO:0007669"/>
    <property type="project" value="InterPro"/>
</dbReference>
<feature type="transmembrane region" description="Helical" evidence="17">
    <location>
        <begin position="113"/>
        <end position="132"/>
    </location>
</feature>
<evidence type="ECO:0000259" key="18">
    <source>
        <dbReference type="Pfam" id="PF00361"/>
    </source>
</evidence>
<dbReference type="Pfam" id="PF00662">
    <property type="entry name" value="Proton_antipo_N"/>
    <property type="match status" value="1"/>
</dbReference>
<keyword evidence="7 17" id="KW-0812">Transmembrane</keyword>
<feature type="transmembrane region" description="Helical" evidence="17">
    <location>
        <begin position="219"/>
        <end position="237"/>
    </location>
</feature>
<feature type="transmembrane region" description="Helical" evidence="17">
    <location>
        <begin position="424"/>
        <end position="446"/>
    </location>
</feature>
<keyword evidence="9" id="KW-1278">Translocase</keyword>
<keyword evidence="11 17" id="KW-1133">Transmembrane helix</keyword>
<dbReference type="InterPro" id="IPR001516">
    <property type="entry name" value="Proton_antipo_N"/>
</dbReference>
<keyword evidence="6" id="KW-0679">Respiratory chain</keyword>
<feature type="transmembrane region" description="Helical" evidence="17">
    <location>
        <begin position="383"/>
        <end position="412"/>
    </location>
</feature>
<dbReference type="EMBL" id="MK951669">
    <property type="protein sequence ID" value="QGU85624.1"/>
    <property type="molecule type" value="Genomic_DNA"/>
</dbReference>
<protein>
    <recommendedName>
        <fullName evidence="4 17">NADH-ubiquinone oxidoreductase chain 5</fullName>
        <ecNumber evidence="3 17">7.1.1.2</ecNumber>
    </recommendedName>
</protein>
<evidence type="ECO:0000256" key="9">
    <source>
        <dbReference type="ARBA" id="ARBA00022967"/>
    </source>
</evidence>
<gene>
    <name evidence="21" type="primary">nad5</name>
</gene>
<dbReference type="InterPro" id="IPR010934">
    <property type="entry name" value="NADH_DH_su5_C"/>
</dbReference>
<evidence type="ECO:0000256" key="8">
    <source>
        <dbReference type="ARBA" id="ARBA00022792"/>
    </source>
</evidence>
<evidence type="ECO:0000256" key="10">
    <source>
        <dbReference type="ARBA" id="ARBA00022982"/>
    </source>
</evidence>
<dbReference type="PRINTS" id="PR01435">
    <property type="entry name" value="NPOXDRDTASE5"/>
</dbReference>
<feature type="transmembrane region" description="Helical" evidence="17">
    <location>
        <begin position="7"/>
        <end position="38"/>
    </location>
</feature>
<evidence type="ECO:0000313" key="21">
    <source>
        <dbReference type="EMBL" id="QGU85624.1"/>
    </source>
</evidence>
<evidence type="ECO:0000256" key="14">
    <source>
        <dbReference type="ARBA" id="ARBA00023128"/>
    </source>
</evidence>
<evidence type="ECO:0000256" key="1">
    <source>
        <dbReference type="ARBA" id="ARBA00003257"/>
    </source>
</evidence>
<feature type="domain" description="NADH dehydrogenase subunit 5 C-terminal" evidence="20">
    <location>
        <begin position="395"/>
        <end position="576"/>
    </location>
</feature>
<dbReference type="InterPro" id="IPR003945">
    <property type="entry name" value="NU5C-like"/>
</dbReference>
<evidence type="ECO:0000256" key="17">
    <source>
        <dbReference type="RuleBase" id="RU003404"/>
    </source>
</evidence>
<evidence type="ECO:0000256" key="16">
    <source>
        <dbReference type="ARBA" id="ARBA00049551"/>
    </source>
</evidence>
<dbReference type="EC" id="7.1.1.2" evidence="3 17"/>
<reference evidence="21" key="1">
    <citation type="journal article" date="2019" name="Sci. Rep.">
        <title>The mitochondrial genomes of palaeopteran insects and insights into the early insect relationships.</title>
        <authorList>
            <person name="Song N."/>
            <person name="Li X."/>
            <person name="Yin X."/>
            <person name="Li X."/>
            <person name="Yin J."/>
            <person name="Pan P."/>
        </authorList>
    </citation>
    <scope>NUCLEOTIDE SEQUENCE</scope>
</reference>
<feature type="transmembrane region" description="Helical" evidence="17">
    <location>
        <begin position="488"/>
        <end position="506"/>
    </location>
</feature>
<dbReference type="Pfam" id="PF06455">
    <property type="entry name" value="NADH5_C"/>
    <property type="match status" value="1"/>
</dbReference>
<feature type="transmembrane region" description="Helical" evidence="17">
    <location>
        <begin position="153"/>
        <end position="173"/>
    </location>
</feature>
<evidence type="ECO:0000256" key="3">
    <source>
        <dbReference type="ARBA" id="ARBA00012944"/>
    </source>
</evidence>
<feature type="transmembrane region" description="Helical" evidence="17">
    <location>
        <begin position="185"/>
        <end position="207"/>
    </location>
</feature>
<dbReference type="GO" id="GO:0003954">
    <property type="term" value="F:NADH dehydrogenase activity"/>
    <property type="evidence" value="ECO:0007669"/>
    <property type="project" value="TreeGrafter"/>
</dbReference>
<evidence type="ECO:0000259" key="20">
    <source>
        <dbReference type="Pfam" id="PF06455"/>
    </source>
</evidence>
<dbReference type="InterPro" id="IPR001750">
    <property type="entry name" value="ND/Mrp_TM"/>
</dbReference>
<keyword evidence="15 17" id="KW-0472">Membrane</keyword>
<feature type="transmembrane region" description="Helical" evidence="17">
    <location>
        <begin position="88"/>
        <end position="107"/>
    </location>
</feature>
<comment type="function">
    <text evidence="1">Core subunit of the mitochondrial membrane respiratory chain NADH dehydrogenase (Complex I) that is believed to belong to the minimal assembly required for catalysis. Complex I functions in the transfer of electrons from NADH to the respiratory chain. The immediate electron acceptor for the enzyme is believed to be ubiquinone.</text>
</comment>
<feature type="transmembrane region" description="Helical" evidence="17">
    <location>
        <begin position="249"/>
        <end position="267"/>
    </location>
</feature>
<dbReference type="AlphaFoldDB" id="A0A650FR63"/>
<dbReference type="GO" id="GO:0015990">
    <property type="term" value="P:electron transport coupled proton transport"/>
    <property type="evidence" value="ECO:0007669"/>
    <property type="project" value="TreeGrafter"/>
</dbReference>
<accession>A0A650FR63</accession>
<evidence type="ECO:0000256" key="7">
    <source>
        <dbReference type="ARBA" id="ARBA00022692"/>
    </source>
</evidence>
<comment type="similarity">
    <text evidence="17">Belongs to the complex I subunit 5 family.</text>
</comment>
<evidence type="ECO:0000256" key="13">
    <source>
        <dbReference type="ARBA" id="ARBA00023075"/>
    </source>
</evidence>
<keyword evidence="12 17" id="KW-0520">NAD</keyword>
<evidence type="ECO:0000256" key="12">
    <source>
        <dbReference type="ARBA" id="ARBA00023027"/>
    </source>
</evidence>
<comment type="subcellular location">
    <subcellularLocation>
        <location evidence="2">Mitochondrion inner membrane</location>
        <topology evidence="2">Multi-pass membrane protein</topology>
    </subcellularLocation>
</comment>
<dbReference type="GO" id="GO:0005743">
    <property type="term" value="C:mitochondrial inner membrane"/>
    <property type="evidence" value="ECO:0007669"/>
    <property type="project" value="UniProtKB-SubCell"/>
</dbReference>
<sequence length="576" mass="64956">MNWRSNICWIVFLVLFSFSLSLFFLGLHFCLFNITYLIEWEVLNLNSSTVSMTILLDWMSLIFMGFVLFISSMVIFYSNDYMDGDVFLVRFILLVVMFVISMMLLIISPNMISILLGWDGLGLISYLLVIYYQNFSSYAAGMLTVLSNRLGDVAFLISISWMLNFGSWNYIFYIDMFSDLLEAKVISFLMIFAAMTKSAQIPFSSWLPAAMAAPTPVSALVHSSTLVTAGVYLMIRFNHLIVNTGYCSYLLFIGGMTMFMSGLGANFEFDLKKIIALSTLSQLGLMMSILSMGYYNLAFFHLLTHALFKALLFMCAGVMIHNLMDCQDIRLMGGLVYYLPLTSACFCVSNLALCGMPFLAGFYSKDLILEMSCFGSVNFISFFFYFFSTGLTACYTARLIYFTMFGNVYLYCSNNISDEGWNMLKGMVGMCFMAVVGGSLLSWVMFPVPFLISLPLSLKLLALIVSVVGAFSGYLFSSFSYNDNMISMGSVLLSSFVGSMWFMPYISTRGVSPFFIGLGTVLVKSFDHGWCEFFGGQGMFSFFGRSSSFIQFLQVNLIKIYLMFFVLFLLIILLLF</sequence>
<feature type="transmembrane region" description="Helical" evidence="17">
    <location>
        <begin position="306"/>
        <end position="324"/>
    </location>
</feature>
<keyword evidence="10" id="KW-0249">Electron transport</keyword>
<name>A0A650FR63_9ODON</name>
<keyword evidence="13 17" id="KW-0830">Ubiquinone</keyword>
<dbReference type="PANTHER" id="PTHR42829:SF2">
    <property type="entry name" value="NADH-UBIQUINONE OXIDOREDUCTASE CHAIN 5"/>
    <property type="match status" value="1"/>
</dbReference>
<organism evidence="21">
    <name type="scientific">Paracercion v-nigrum</name>
    <dbReference type="NCBI Taxonomy" id="1389458"/>
    <lineage>
        <taxon>Eukaryota</taxon>
        <taxon>Metazoa</taxon>
        <taxon>Ecdysozoa</taxon>
        <taxon>Arthropoda</taxon>
        <taxon>Hexapoda</taxon>
        <taxon>Insecta</taxon>
        <taxon>Pterygota</taxon>
        <taxon>Palaeoptera</taxon>
        <taxon>Odonata</taxon>
        <taxon>Zygoptera</taxon>
        <taxon>Coenagrionidae</taxon>
        <taxon>Paracercion</taxon>
    </lineage>
</organism>
<dbReference type="PANTHER" id="PTHR42829">
    <property type="entry name" value="NADH-UBIQUINONE OXIDOREDUCTASE CHAIN 5"/>
    <property type="match status" value="1"/>
</dbReference>
<keyword evidence="14 17" id="KW-0496">Mitochondrion</keyword>
<geneLocation type="mitochondrion" evidence="21"/>
<evidence type="ECO:0000256" key="2">
    <source>
        <dbReference type="ARBA" id="ARBA00004448"/>
    </source>
</evidence>
<evidence type="ECO:0000256" key="6">
    <source>
        <dbReference type="ARBA" id="ARBA00022660"/>
    </source>
</evidence>
<feature type="transmembrane region" description="Helical" evidence="17">
    <location>
        <begin position="549"/>
        <end position="575"/>
    </location>
</feature>
<proteinExistence type="inferred from homology"/>
<feature type="transmembrane region" description="Helical" evidence="17">
    <location>
        <begin position="58"/>
        <end position="76"/>
    </location>
</feature>
<comment type="catalytic activity">
    <reaction evidence="16 17">
        <text>a ubiquinone + NADH + 5 H(+)(in) = a ubiquinol + NAD(+) + 4 H(+)(out)</text>
        <dbReference type="Rhea" id="RHEA:29091"/>
        <dbReference type="Rhea" id="RHEA-COMP:9565"/>
        <dbReference type="Rhea" id="RHEA-COMP:9566"/>
        <dbReference type="ChEBI" id="CHEBI:15378"/>
        <dbReference type="ChEBI" id="CHEBI:16389"/>
        <dbReference type="ChEBI" id="CHEBI:17976"/>
        <dbReference type="ChEBI" id="CHEBI:57540"/>
        <dbReference type="ChEBI" id="CHEBI:57945"/>
        <dbReference type="EC" id="7.1.1.2"/>
    </reaction>
</comment>
<keyword evidence="5 17" id="KW-0813">Transport</keyword>
<evidence type="ECO:0000256" key="4">
    <source>
        <dbReference type="ARBA" id="ARBA00021096"/>
    </source>
</evidence>
<evidence type="ECO:0000259" key="19">
    <source>
        <dbReference type="Pfam" id="PF00662"/>
    </source>
</evidence>
<dbReference type="Pfam" id="PF00361">
    <property type="entry name" value="Proton_antipo_M"/>
    <property type="match status" value="1"/>
</dbReference>
<dbReference type="PRINTS" id="PR01434">
    <property type="entry name" value="NADHDHGNASE5"/>
</dbReference>
<feature type="domain" description="NADH-Ubiquinone oxidoreductase (complex I) chain 5 N-terminal" evidence="19">
    <location>
        <begin position="43"/>
        <end position="91"/>
    </location>
</feature>
<evidence type="ECO:0000256" key="5">
    <source>
        <dbReference type="ARBA" id="ARBA00022448"/>
    </source>
</evidence>
<feature type="transmembrane region" description="Helical" evidence="17">
    <location>
        <begin position="458"/>
        <end position="476"/>
    </location>
</feature>
<comment type="function">
    <text evidence="17">Core subunit of the mitochondrial membrane respiratory chain NADH dehydrogenase (Complex I) which catalyzes electron transfer from NADH through the respiratory chain, using ubiquinone as an electron acceptor. Essential for the catalytic activity and assembly of complex I.</text>
</comment>
<feature type="transmembrane region" description="Helical" evidence="17">
    <location>
        <begin position="336"/>
        <end position="363"/>
    </location>
</feature>
<feature type="domain" description="NADH:quinone oxidoreductase/Mrp antiporter transmembrane" evidence="18">
    <location>
        <begin position="108"/>
        <end position="390"/>
    </location>
</feature>
<dbReference type="GO" id="GO:0008137">
    <property type="term" value="F:NADH dehydrogenase (ubiquinone) activity"/>
    <property type="evidence" value="ECO:0007669"/>
    <property type="project" value="UniProtKB-EC"/>
</dbReference>